<feature type="compositionally biased region" description="Basic and acidic residues" evidence="1">
    <location>
        <begin position="102"/>
        <end position="114"/>
    </location>
</feature>
<dbReference type="Gene3D" id="3.40.50.300">
    <property type="entry name" value="P-loop containing nucleotide triphosphate hydrolases"/>
    <property type="match status" value="1"/>
</dbReference>
<organism evidence="3 4">
    <name type="scientific">Lichenicola cladoniae</name>
    <dbReference type="NCBI Taxonomy" id="1484109"/>
    <lineage>
        <taxon>Bacteria</taxon>
        <taxon>Pseudomonadati</taxon>
        <taxon>Pseudomonadota</taxon>
        <taxon>Alphaproteobacteria</taxon>
        <taxon>Acetobacterales</taxon>
        <taxon>Acetobacteraceae</taxon>
        <taxon>Lichenicola</taxon>
    </lineage>
</organism>
<dbReference type="InterPro" id="IPR027417">
    <property type="entry name" value="P-loop_NTPase"/>
</dbReference>
<name>A0A6M8HV28_9PROT</name>
<dbReference type="Pfam" id="PF07475">
    <property type="entry name" value="Hpr_kinase_C"/>
    <property type="match status" value="1"/>
</dbReference>
<evidence type="ECO:0000259" key="2">
    <source>
        <dbReference type="Pfam" id="PF07475"/>
    </source>
</evidence>
<dbReference type="EMBL" id="CP053708">
    <property type="protein sequence ID" value="QKE92222.1"/>
    <property type="molecule type" value="Genomic_DNA"/>
</dbReference>
<dbReference type="GO" id="GO:0006109">
    <property type="term" value="P:regulation of carbohydrate metabolic process"/>
    <property type="evidence" value="ECO:0007669"/>
    <property type="project" value="InterPro"/>
</dbReference>
<feature type="region of interest" description="Disordered" evidence="1">
    <location>
        <begin position="102"/>
        <end position="124"/>
    </location>
</feature>
<evidence type="ECO:0000313" key="4">
    <source>
        <dbReference type="Proteomes" id="UP000500767"/>
    </source>
</evidence>
<reference evidence="3 4" key="1">
    <citation type="journal article" date="2014" name="World J. Microbiol. Biotechnol.">
        <title>Biodiversity and physiological characteristics of Antarctic and Arctic lichens-associated bacteria.</title>
        <authorList>
            <person name="Lee Y.M."/>
            <person name="Kim E.H."/>
            <person name="Lee H.K."/>
            <person name="Hong S.G."/>
        </authorList>
    </citation>
    <scope>NUCLEOTIDE SEQUENCE [LARGE SCALE GENOMIC DNA]</scope>
    <source>
        <strain evidence="3 4">PAMC 26569</strain>
    </source>
</reference>
<sequence>MATLHASSTPLTIHGSSGALHGQAVLLLGRPGAGKSDLLLRLLDRGFELVADDQVIIEAGLISPPAALAGLIEVRGLGLLRMAYVAPVPLLLVVALDNVAEHERRTEQPSDRGTARLPTPGHHAGLGVPMIRTEPFHASAPLRVEIALDCLAGRRSLSCGGLSPSQ</sequence>
<dbReference type="GO" id="GO:0000155">
    <property type="term" value="F:phosphorelay sensor kinase activity"/>
    <property type="evidence" value="ECO:0007669"/>
    <property type="project" value="InterPro"/>
</dbReference>
<dbReference type="GO" id="GO:0005524">
    <property type="term" value="F:ATP binding"/>
    <property type="evidence" value="ECO:0007669"/>
    <property type="project" value="InterPro"/>
</dbReference>
<evidence type="ECO:0000313" key="3">
    <source>
        <dbReference type="EMBL" id="QKE92222.1"/>
    </source>
</evidence>
<proteinExistence type="predicted"/>
<protein>
    <recommendedName>
        <fullName evidence="2">HPr kinase/phosphorylase C-terminal domain-containing protein</fullName>
    </recommendedName>
</protein>
<dbReference type="RefSeq" id="WP_171836943.1">
    <property type="nucleotide sequence ID" value="NZ_CP053708.1"/>
</dbReference>
<dbReference type="Proteomes" id="UP000500767">
    <property type="component" value="Chromosome"/>
</dbReference>
<dbReference type="AlphaFoldDB" id="A0A6M8HV28"/>
<keyword evidence="4" id="KW-1185">Reference proteome</keyword>
<dbReference type="KEGG" id="lck:HN018_21240"/>
<dbReference type="InterPro" id="IPR011104">
    <property type="entry name" value="Hpr_kin/Pase_C"/>
</dbReference>
<gene>
    <name evidence="3" type="ORF">HN018_21240</name>
</gene>
<evidence type="ECO:0000256" key="1">
    <source>
        <dbReference type="SAM" id="MobiDB-lite"/>
    </source>
</evidence>
<dbReference type="SUPFAM" id="SSF53795">
    <property type="entry name" value="PEP carboxykinase-like"/>
    <property type="match status" value="1"/>
</dbReference>
<feature type="domain" description="HPr kinase/phosphorylase C-terminal" evidence="2">
    <location>
        <begin position="12"/>
        <end position="82"/>
    </location>
</feature>
<accession>A0A6M8HV28</accession>